<evidence type="ECO:0000313" key="2">
    <source>
        <dbReference type="EMBL" id="MFL4468986.1"/>
    </source>
</evidence>
<keyword evidence="3" id="KW-1185">Reference proteome</keyword>
<feature type="transmembrane region" description="Helical" evidence="1">
    <location>
        <begin position="39"/>
        <end position="59"/>
    </location>
</feature>
<feature type="transmembrane region" description="Helical" evidence="1">
    <location>
        <begin position="71"/>
        <end position="91"/>
    </location>
</feature>
<protein>
    <submittedName>
        <fullName evidence="2">Uncharacterized protein</fullName>
    </submittedName>
</protein>
<proteinExistence type="predicted"/>
<sequence>MSKIKKFTVLLNGVSAALTGAGFYTLLEPWAERLIPHDYGWMAAAGLAGLGSVVVQGLLHEAWWRAGSEGVLRAPFNLFVGVTMSGLSWLGGAGGAMLVSSYSDLVYGQQQREVAGTVVPVRAFASDFAELRADLLGLSDEAAQLAATEMRQGGTCTNDANPSSNCGPRCRMRQRHARELAEIDSIAAGLESRARDISIAMSTAADIVAQRDIYAEAVRLQANTEQRRMADRLRSLAEEFGRELIDVHPETGVEQAFVCEDQEFAARLAALATRSAERVDLPSTAPREQQVDLSDALGCVVARVGELAWGAQPCLGRISDGPLKAAFVLEFVIVILLLGEAARQRRLGRIPTMAQRFFKEGATENLTDRDVENAHWLIRAASLYIVEAGRRGKFIAVPNDGAPDARADAMRFVRFLGESRPVLFRVPLADLDRGWTLARGLAFEDATEFDLYRWPNEADAILRQSERCTRWRTARPAA</sequence>
<organism evidence="2 3">
    <name type="scientific">Tateyamaria armeniaca</name>
    <dbReference type="NCBI Taxonomy" id="2518930"/>
    <lineage>
        <taxon>Bacteria</taxon>
        <taxon>Pseudomonadati</taxon>
        <taxon>Pseudomonadota</taxon>
        <taxon>Alphaproteobacteria</taxon>
        <taxon>Rhodobacterales</taxon>
        <taxon>Roseobacteraceae</taxon>
        <taxon>Tateyamaria</taxon>
    </lineage>
</organism>
<keyword evidence="1" id="KW-0812">Transmembrane</keyword>
<evidence type="ECO:0000313" key="3">
    <source>
        <dbReference type="Proteomes" id="UP001627408"/>
    </source>
</evidence>
<evidence type="ECO:0000256" key="1">
    <source>
        <dbReference type="SAM" id="Phobius"/>
    </source>
</evidence>
<dbReference type="EMBL" id="JBHDIY010000002">
    <property type="protein sequence ID" value="MFL4468986.1"/>
    <property type="molecule type" value="Genomic_DNA"/>
</dbReference>
<dbReference type="RefSeq" id="WP_407590744.1">
    <property type="nucleotide sequence ID" value="NZ_JBHDIY010000002.1"/>
</dbReference>
<keyword evidence="1" id="KW-1133">Transmembrane helix</keyword>
<name>A0ABW8USN4_9RHOB</name>
<reference evidence="2 3" key="1">
    <citation type="submission" date="2024-08" db="EMBL/GenBank/DDBJ databases">
        <title>Tateyamaria sp. nov., isolated from marine algae.</title>
        <authorList>
            <person name="Choi B.J."/>
            <person name="Kim J.M."/>
            <person name="Lee J.K."/>
            <person name="Choi D.G."/>
            <person name="Bayburt H."/>
            <person name="Baek J.H."/>
            <person name="Han D.M."/>
            <person name="Jeon C.O."/>
        </authorList>
    </citation>
    <scope>NUCLEOTIDE SEQUENCE [LARGE SCALE GENOMIC DNA]</scope>
    <source>
        <strain evidence="2 3">KMU-156</strain>
    </source>
</reference>
<dbReference type="Proteomes" id="UP001627408">
    <property type="component" value="Unassembled WGS sequence"/>
</dbReference>
<gene>
    <name evidence="2" type="ORF">ACERZ8_03540</name>
</gene>
<accession>A0ABW8USN4</accession>
<comment type="caution">
    <text evidence="2">The sequence shown here is derived from an EMBL/GenBank/DDBJ whole genome shotgun (WGS) entry which is preliminary data.</text>
</comment>
<keyword evidence="1" id="KW-0472">Membrane</keyword>
<feature type="transmembrane region" description="Helical" evidence="1">
    <location>
        <begin position="7"/>
        <end position="27"/>
    </location>
</feature>